<evidence type="ECO:0000313" key="2">
    <source>
        <dbReference type="Proteomes" id="UP000215158"/>
    </source>
</evidence>
<name>A0A248VP15_9BURK</name>
<gene>
    <name evidence="1" type="ORF">CJU94_19385</name>
</gene>
<sequence length="161" mass="18487">MTDVTKIHEEKETLTVDVNIPGHEPRKTTSLFERTRKELIARDGGRCFICNATAEESGHPLEAHHHPIERSFAEMIDWERFKFDAQAGVWGEAIKAFDWDHFTDWTQFVDDMTVNGMLLCKAHHIGKDEGMHALPFPIWIAQKYGKEGYQFSAAEVIHHAV</sequence>
<evidence type="ECO:0008006" key="3">
    <source>
        <dbReference type="Google" id="ProtNLM"/>
    </source>
</evidence>
<dbReference type="Proteomes" id="UP000215158">
    <property type="component" value="Chromosome 1"/>
</dbReference>
<dbReference type="RefSeq" id="WP_095420077.1">
    <property type="nucleotide sequence ID" value="NZ_CP022989.1"/>
</dbReference>
<evidence type="ECO:0000313" key="1">
    <source>
        <dbReference type="EMBL" id="ASW00120.1"/>
    </source>
</evidence>
<protein>
    <recommendedName>
        <fullName evidence="3">HNH endonuclease</fullName>
    </recommendedName>
</protein>
<accession>A0A248VP15</accession>
<keyword evidence="2" id="KW-1185">Reference proteome</keyword>
<organism evidence="1 2">
    <name type="scientific">Paraburkholderia aromaticivorans</name>
    <dbReference type="NCBI Taxonomy" id="2026199"/>
    <lineage>
        <taxon>Bacteria</taxon>
        <taxon>Pseudomonadati</taxon>
        <taxon>Pseudomonadota</taxon>
        <taxon>Betaproteobacteria</taxon>
        <taxon>Burkholderiales</taxon>
        <taxon>Burkholderiaceae</taxon>
        <taxon>Paraburkholderia</taxon>
    </lineage>
</organism>
<reference evidence="1 2" key="1">
    <citation type="submission" date="2017-08" db="EMBL/GenBank/DDBJ databases">
        <title>Identification and genetic characteristics of simultaneous BTEX- and naphthalene-degrading Paraburkholderia sp. BN5 isolated from petroleum-contaminated soil.</title>
        <authorList>
            <person name="Lee Y."/>
            <person name="Jeon C.O."/>
        </authorList>
    </citation>
    <scope>NUCLEOTIDE SEQUENCE [LARGE SCALE GENOMIC DNA]</scope>
    <source>
        <strain evidence="1 2">BN5</strain>
    </source>
</reference>
<dbReference type="AlphaFoldDB" id="A0A248VP15"/>
<dbReference type="EMBL" id="CP022989">
    <property type="protein sequence ID" value="ASW00120.1"/>
    <property type="molecule type" value="Genomic_DNA"/>
</dbReference>
<proteinExistence type="predicted"/>
<dbReference type="KEGG" id="parb:CJU94_19385"/>
<dbReference type="OrthoDB" id="8967912at2"/>